<name>A0ABR2KAT8_9EUKA</name>
<evidence type="ECO:0000313" key="1">
    <source>
        <dbReference type="EMBL" id="KAK8887998.1"/>
    </source>
</evidence>
<accession>A0ABR2KAT8</accession>
<organism evidence="1 2">
    <name type="scientific">Tritrichomonas musculus</name>
    <dbReference type="NCBI Taxonomy" id="1915356"/>
    <lineage>
        <taxon>Eukaryota</taxon>
        <taxon>Metamonada</taxon>
        <taxon>Parabasalia</taxon>
        <taxon>Tritrichomonadida</taxon>
        <taxon>Tritrichomonadidae</taxon>
        <taxon>Tritrichomonas</taxon>
    </lineage>
</organism>
<reference evidence="1 2" key="1">
    <citation type="submission" date="2024-04" db="EMBL/GenBank/DDBJ databases">
        <title>Tritrichomonas musculus Genome.</title>
        <authorList>
            <person name="Alves-Ferreira E."/>
            <person name="Grigg M."/>
            <person name="Lorenzi H."/>
            <person name="Galac M."/>
        </authorList>
    </citation>
    <scope>NUCLEOTIDE SEQUENCE [LARGE SCALE GENOMIC DNA]</scope>
    <source>
        <strain evidence="1 2">EAF2021</strain>
    </source>
</reference>
<comment type="caution">
    <text evidence="1">The sequence shown here is derived from an EMBL/GenBank/DDBJ whole genome shotgun (WGS) entry which is preliminary data.</text>
</comment>
<keyword evidence="2" id="KW-1185">Reference proteome</keyword>
<sequence length="65" mass="7317">MLTGKLPENSFGDFLCGNEAKTPSSLNSFSKHLIERCGAHDPSKRPNFQNIIMEIKQNHCRLIDS</sequence>
<protein>
    <submittedName>
        <fullName evidence="1">Uncharacterized protein</fullName>
    </submittedName>
</protein>
<proteinExistence type="predicted"/>
<evidence type="ECO:0000313" key="2">
    <source>
        <dbReference type="Proteomes" id="UP001470230"/>
    </source>
</evidence>
<gene>
    <name evidence="1" type="ORF">M9Y10_039058</name>
</gene>
<dbReference type="EMBL" id="JAPFFF010000006">
    <property type="protein sequence ID" value="KAK8887998.1"/>
    <property type="molecule type" value="Genomic_DNA"/>
</dbReference>
<dbReference type="Proteomes" id="UP001470230">
    <property type="component" value="Unassembled WGS sequence"/>
</dbReference>